<dbReference type="OrthoDB" id="675039at2"/>
<evidence type="ECO:0000313" key="1">
    <source>
        <dbReference type="EMBL" id="PZX59394.1"/>
    </source>
</evidence>
<reference evidence="1 2" key="1">
    <citation type="submission" date="2018-06" db="EMBL/GenBank/DDBJ databases">
        <title>Genomic Encyclopedia of Archaeal and Bacterial Type Strains, Phase II (KMG-II): from individual species to whole genera.</title>
        <authorList>
            <person name="Goeker M."/>
        </authorList>
    </citation>
    <scope>NUCLEOTIDE SEQUENCE [LARGE SCALE GENOMIC DNA]</scope>
    <source>
        <strain evidence="1 2">DSM 23241</strain>
    </source>
</reference>
<dbReference type="Proteomes" id="UP000249720">
    <property type="component" value="Unassembled WGS sequence"/>
</dbReference>
<dbReference type="RefSeq" id="WP_111297328.1">
    <property type="nucleotide sequence ID" value="NZ_QKZV01000026.1"/>
</dbReference>
<proteinExistence type="predicted"/>
<comment type="caution">
    <text evidence="1">The sequence shown here is derived from an EMBL/GenBank/DDBJ whole genome shotgun (WGS) entry which is preliminary data.</text>
</comment>
<organism evidence="1 2">
    <name type="scientific">Hydrotalea sandarakina</name>
    <dbReference type="NCBI Taxonomy" id="1004304"/>
    <lineage>
        <taxon>Bacteria</taxon>
        <taxon>Pseudomonadati</taxon>
        <taxon>Bacteroidota</taxon>
        <taxon>Chitinophagia</taxon>
        <taxon>Chitinophagales</taxon>
        <taxon>Chitinophagaceae</taxon>
        <taxon>Hydrotalea</taxon>
    </lineage>
</organism>
<name>A0A2W7RG52_9BACT</name>
<accession>A0A2W7RG52</accession>
<dbReference type="PROSITE" id="PS51257">
    <property type="entry name" value="PROKAR_LIPOPROTEIN"/>
    <property type="match status" value="1"/>
</dbReference>
<evidence type="ECO:0000313" key="2">
    <source>
        <dbReference type="Proteomes" id="UP000249720"/>
    </source>
</evidence>
<dbReference type="EMBL" id="QKZV01000026">
    <property type="protein sequence ID" value="PZX59394.1"/>
    <property type="molecule type" value="Genomic_DNA"/>
</dbReference>
<sequence length="212" mass="24077">MKSYFTFFLLLFIASCNKENNAPSNTPSNQVFPNEVGNHWAYKYNDGSNSERYIFVDIVGTGTLPDGQSATIWTSTLQNATNQKYLLDSSFVVIDEQKAVFYGVPCLTCTTQMPEEKRRYIFPLQVNNKWFTDKFFGDTTKVLNESSLTVPAGTFENTFQLSKTVGYVVNSFTKDTIWLTPNIGMTKFYQNEYSLGPLPGNGIWELSSYKLK</sequence>
<dbReference type="AlphaFoldDB" id="A0A2W7RG52"/>
<protein>
    <submittedName>
        <fullName evidence="1">Uncharacterized protein</fullName>
    </submittedName>
</protein>
<gene>
    <name evidence="1" type="ORF">LX80_02865</name>
</gene>
<keyword evidence="2" id="KW-1185">Reference proteome</keyword>